<dbReference type="InterPro" id="IPR000515">
    <property type="entry name" value="MetI-like"/>
</dbReference>
<evidence type="ECO:0000256" key="7">
    <source>
        <dbReference type="RuleBase" id="RU363032"/>
    </source>
</evidence>
<evidence type="ECO:0000256" key="6">
    <source>
        <dbReference type="ARBA" id="ARBA00023136"/>
    </source>
</evidence>
<feature type="transmembrane region" description="Helical" evidence="7">
    <location>
        <begin position="220"/>
        <end position="240"/>
    </location>
</feature>
<feature type="domain" description="ABC transmembrane type-1" evidence="8">
    <location>
        <begin position="79"/>
        <end position="291"/>
    </location>
</feature>
<dbReference type="GO" id="GO:0055085">
    <property type="term" value="P:transmembrane transport"/>
    <property type="evidence" value="ECO:0007669"/>
    <property type="project" value="InterPro"/>
</dbReference>
<evidence type="ECO:0000256" key="4">
    <source>
        <dbReference type="ARBA" id="ARBA00022692"/>
    </source>
</evidence>
<keyword evidence="5 7" id="KW-1133">Transmembrane helix</keyword>
<comment type="caution">
    <text evidence="9">The sequence shown here is derived from an EMBL/GenBank/DDBJ whole genome shotgun (WGS) entry which is preliminary data.</text>
</comment>
<feature type="transmembrane region" description="Helical" evidence="7">
    <location>
        <begin position="270"/>
        <end position="293"/>
    </location>
</feature>
<keyword evidence="3" id="KW-1003">Cell membrane</keyword>
<dbReference type="GO" id="GO:0005886">
    <property type="term" value="C:plasma membrane"/>
    <property type="evidence" value="ECO:0007669"/>
    <property type="project" value="UniProtKB-SubCell"/>
</dbReference>
<sequence>MTALSLPRRRARISGGDAGLGLLMALPIILLMGSLVFWPLVMTFWDSVHRVDPMRFGTPFVGLRNYLSLFSDSDVQSSAFNTIVYVVVAVVIETAGGVAAALLLNSLGRARKWVLAAVILPWALPPVVNSIIWLWIYNPSYGVLNGVLRALGVISQNHVWFNDRWSALLLIAVVHIWRMLPITAVIVLAGLQSIPQELYEAARIDGAGALSRFGRITLPLIGGSLAIAMTQSTVLAFNLFDEAWILNGSSGDTRTLLIQVYMSAFQDLHFSYGMALSVLVMFASLAVSLIYVIRGKAETSAE</sequence>
<proteinExistence type="inferred from homology"/>
<keyword evidence="2 7" id="KW-0813">Transport</keyword>
<name>A0A964E4C0_9PROT</name>
<feature type="transmembrane region" description="Helical" evidence="7">
    <location>
        <begin position="20"/>
        <end position="45"/>
    </location>
</feature>
<comment type="subcellular location">
    <subcellularLocation>
        <location evidence="1 7">Cell membrane</location>
        <topology evidence="1 7">Multi-pass membrane protein</topology>
    </subcellularLocation>
</comment>
<dbReference type="Proteomes" id="UP000721844">
    <property type="component" value="Unassembled WGS sequence"/>
</dbReference>
<keyword evidence="4 7" id="KW-0812">Transmembrane</keyword>
<protein>
    <submittedName>
        <fullName evidence="9">Sugar ABC transporter permease</fullName>
    </submittedName>
</protein>
<evidence type="ECO:0000313" key="10">
    <source>
        <dbReference type="Proteomes" id="UP000721844"/>
    </source>
</evidence>
<dbReference type="SUPFAM" id="SSF161098">
    <property type="entry name" value="MetI-like"/>
    <property type="match status" value="1"/>
</dbReference>
<feature type="transmembrane region" description="Helical" evidence="7">
    <location>
        <begin position="113"/>
        <end position="136"/>
    </location>
</feature>
<dbReference type="PANTHER" id="PTHR30193:SF37">
    <property type="entry name" value="INNER MEMBRANE ABC TRANSPORTER PERMEASE PROTEIN YCJO"/>
    <property type="match status" value="1"/>
</dbReference>
<evidence type="ECO:0000256" key="2">
    <source>
        <dbReference type="ARBA" id="ARBA00022448"/>
    </source>
</evidence>
<dbReference type="Pfam" id="PF00528">
    <property type="entry name" value="BPD_transp_1"/>
    <property type="match status" value="1"/>
</dbReference>
<organism evidence="9 10">
    <name type="scientific">Acidisoma cellulosilyticum</name>
    <dbReference type="NCBI Taxonomy" id="2802395"/>
    <lineage>
        <taxon>Bacteria</taxon>
        <taxon>Pseudomonadati</taxon>
        <taxon>Pseudomonadota</taxon>
        <taxon>Alphaproteobacteria</taxon>
        <taxon>Acetobacterales</taxon>
        <taxon>Acidocellaceae</taxon>
        <taxon>Acidisoma</taxon>
    </lineage>
</organism>
<dbReference type="AlphaFoldDB" id="A0A964E4C0"/>
<comment type="similarity">
    <text evidence="7">Belongs to the binding-protein-dependent transport system permease family.</text>
</comment>
<dbReference type="CDD" id="cd06261">
    <property type="entry name" value="TM_PBP2"/>
    <property type="match status" value="1"/>
</dbReference>
<dbReference type="Gene3D" id="1.10.3720.10">
    <property type="entry name" value="MetI-like"/>
    <property type="match status" value="1"/>
</dbReference>
<reference evidence="9 10" key="1">
    <citation type="journal article" date="2021" name="Microorganisms">
        <title>Acidisoma silvae sp. nov. and Acidisomacellulosilytica sp. nov., Two Acidophilic Bacteria Isolated from Decaying Wood, Hydrolyzing Cellulose and Producing Poly-3-hydroxybutyrate.</title>
        <authorList>
            <person name="Mieszkin S."/>
            <person name="Pouder E."/>
            <person name="Uroz S."/>
            <person name="Simon-Colin C."/>
            <person name="Alain K."/>
        </authorList>
    </citation>
    <scope>NUCLEOTIDE SEQUENCE [LARGE SCALE GENOMIC DNA]</scope>
    <source>
        <strain evidence="9 10">HW T5.17</strain>
    </source>
</reference>
<dbReference type="InterPro" id="IPR035906">
    <property type="entry name" value="MetI-like_sf"/>
</dbReference>
<accession>A0A964E4C0</accession>
<dbReference type="RefSeq" id="WP_227308208.1">
    <property type="nucleotide sequence ID" value="NZ_JAESVA010000005.1"/>
</dbReference>
<keyword evidence="6 7" id="KW-0472">Membrane</keyword>
<evidence type="ECO:0000256" key="3">
    <source>
        <dbReference type="ARBA" id="ARBA00022475"/>
    </source>
</evidence>
<evidence type="ECO:0000259" key="8">
    <source>
        <dbReference type="PROSITE" id="PS50928"/>
    </source>
</evidence>
<evidence type="ECO:0000313" key="9">
    <source>
        <dbReference type="EMBL" id="MCB8881535.1"/>
    </source>
</evidence>
<evidence type="ECO:0000256" key="5">
    <source>
        <dbReference type="ARBA" id="ARBA00022989"/>
    </source>
</evidence>
<dbReference type="InterPro" id="IPR051393">
    <property type="entry name" value="ABC_transporter_permease"/>
</dbReference>
<dbReference type="EMBL" id="JAESVA010000005">
    <property type="protein sequence ID" value="MCB8881535.1"/>
    <property type="molecule type" value="Genomic_DNA"/>
</dbReference>
<feature type="transmembrane region" description="Helical" evidence="7">
    <location>
        <begin position="165"/>
        <end position="191"/>
    </location>
</feature>
<gene>
    <name evidence="9" type="ORF">ACELLULO517_14890</name>
</gene>
<evidence type="ECO:0000256" key="1">
    <source>
        <dbReference type="ARBA" id="ARBA00004651"/>
    </source>
</evidence>
<dbReference type="PROSITE" id="PS50928">
    <property type="entry name" value="ABC_TM1"/>
    <property type="match status" value="1"/>
</dbReference>
<dbReference type="PANTHER" id="PTHR30193">
    <property type="entry name" value="ABC TRANSPORTER PERMEASE PROTEIN"/>
    <property type="match status" value="1"/>
</dbReference>
<keyword evidence="10" id="KW-1185">Reference proteome</keyword>
<feature type="transmembrane region" description="Helical" evidence="7">
    <location>
        <begin position="83"/>
        <end position="104"/>
    </location>
</feature>